<dbReference type="EC" id="4.3.3.7" evidence="4 12"/>
<evidence type="ECO:0000256" key="8">
    <source>
        <dbReference type="ARBA" id="ARBA00023154"/>
    </source>
</evidence>
<keyword evidence="6 12" id="KW-0028">Amino-acid biosynthesis</keyword>
<feature type="site" description="Part of a proton relay during catalysis" evidence="12">
    <location>
        <position position="45"/>
    </location>
</feature>
<evidence type="ECO:0000256" key="2">
    <source>
        <dbReference type="ARBA" id="ARBA00005120"/>
    </source>
</evidence>
<evidence type="ECO:0000313" key="14">
    <source>
        <dbReference type="EMBL" id="MFC5473152.1"/>
    </source>
</evidence>
<sequence length="321" mass="33734">MLPFDGIWVPLVTPFHNGRIDFLSTQRLVENLLQAGIHGLVACGTTGEAATLSDDEQTALLAAVLEAADGRCPVLMGLGGSDTRAVAARAAGLRDAALAGFLISAPSYVKPSQQGIRLHFQTIAAATDRPIVLYNIPGRTGVNIEPATMRALAADPHFVAVKESGGSVSQLTALINQTPLKVLSGDDSLLLTTLCLGGHGAISAAAHIRPDLYVQMFDLVRAGQLAHARAIFNALLPLIELLFSEPNPGPVKTALAIQGKIHEELRLPMTPMSSAGKEKMARALEQLAAIPNATMAARQTRIDADGDHAFNGLSQTESGIH</sequence>
<comment type="caution">
    <text evidence="14">The sequence shown here is derived from an EMBL/GenBank/DDBJ whole genome shotgun (WGS) entry which is preliminary data.</text>
</comment>
<dbReference type="PANTHER" id="PTHR12128:SF66">
    <property type="entry name" value="4-HYDROXY-2-OXOGLUTARATE ALDOLASE, MITOCHONDRIAL"/>
    <property type="match status" value="1"/>
</dbReference>
<proteinExistence type="inferred from homology"/>
<keyword evidence="7 12" id="KW-0220">Diaminopimelate biosynthesis</keyword>
<keyword evidence="5 12" id="KW-0963">Cytoplasm</keyword>
<keyword evidence="10 12" id="KW-0704">Schiff base</keyword>
<feature type="binding site" evidence="12">
    <location>
        <position position="202"/>
    </location>
    <ligand>
        <name>pyruvate</name>
        <dbReference type="ChEBI" id="CHEBI:15361"/>
    </ligand>
</feature>
<organism evidence="14 15">
    <name type="scientific">Paraherbaspirillum soli</name>
    <dbReference type="NCBI Taxonomy" id="631222"/>
    <lineage>
        <taxon>Bacteria</taxon>
        <taxon>Pseudomonadati</taxon>
        <taxon>Pseudomonadota</taxon>
        <taxon>Betaproteobacteria</taxon>
        <taxon>Burkholderiales</taxon>
        <taxon>Oxalobacteraceae</taxon>
        <taxon>Paraherbaspirillum</taxon>
    </lineage>
</organism>
<dbReference type="RefSeq" id="WP_378995276.1">
    <property type="nucleotide sequence ID" value="NZ_JBHSMT010000008.1"/>
</dbReference>
<dbReference type="InterPro" id="IPR002220">
    <property type="entry name" value="DapA-like"/>
</dbReference>
<dbReference type="NCBIfam" id="TIGR00674">
    <property type="entry name" value="dapA"/>
    <property type="match status" value="1"/>
</dbReference>
<dbReference type="PANTHER" id="PTHR12128">
    <property type="entry name" value="DIHYDRODIPICOLINATE SYNTHASE"/>
    <property type="match status" value="1"/>
</dbReference>
<feature type="site" description="Part of a proton relay during catalysis" evidence="12">
    <location>
        <position position="108"/>
    </location>
</feature>
<dbReference type="PROSITE" id="PS00666">
    <property type="entry name" value="DHDPS_2"/>
    <property type="match status" value="1"/>
</dbReference>
<comment type="caution">
    <text evidence="12">Was originally thought to be a dihydrodipicolinate synthase (DHDPS), catalyzing the condensation of (S)-aspartate-beta-semialdehyde [(S)-ASA] and pyruvate to dihydrodipicolinate (DHDP). However, it was shown in E.coli that the product of the enzymatic reaction is not dihydrodipicolinate but in fact (4S)-4-hydroxy-2,3,4,5-tetrahydro-(2S)-dipicolinic acid (HTPA), and that the consecutive dehydration reaction leading to DHDP is not spontaneous but catalyzed by DapB.</text>
</comment>
<dbReference type="Pfam" id="PF00701">
    <property type="entry name" value="DHDPS"/>
    <property type="match status" value="1"/>
</dbReference>
<name>A0ABW0M899_9BURK</name>
<evidence type="ECO:0000256" key="12">
    <source>
        <dbReference type="HAMAP-Rule" id="MF_00418"/>
    </source>
</evidence>
<evidence type="ECO:0000256" key="10">
    <source>
        <dbReference type="ARBA" id="ARBA00023270"/>
    </source>
</evidence>
<feature type="binding site" evidence="12">
    <location>
        <position position="46"/>
    </location>
    <ligand>
        <name>pyruvate</name>
        <dbReference type="ChEBI" id="CHEBI:15361"/>
    </ligand>
</feature>
<accession>A0ABW0M899</accession>
<protein>
    <recommendedName>
        <fullName evidence="4 12">4-hydroxy-tetrahydrodipicolinate synthase</fullName>
        <shortName evidence="12">HTPA synthase</shortName>
        <ecNumber evidence="4 12">4.3.3.7</ecNumber>
    </recommendedName>
</protein>
<dbReference type="Gene3D" id="3.20.20.70">
    <property type="entry name" value="Aldolase class I"/>
    <property type="match status" value="1"/>
</dbReference>
<evidence type="ECO:0000256" key="13">
    <source>
        <dbReference type="PIRNR" id="PIRNR001365"/>
    </source>
</evidence>
<evidence type="ECO:0000256" key="4">
    <source>
        <dbReference type="ARBA" id="ARBA00012086"/>
    </source>
</evidence>
<dbReference type="PROSITE" id="PS00665">
    <property type="entry name" value="DHDPS_1"/>
    <property type="match status" value="1"/>
</dbReference>
<keyword evidence="9 12" id="KW-0456">Lyase</keyword>
<evidence type="ECO:0000256" key="1">
    <source>
        <dbReference type="ARBA" id="ARBA00003294"/>
    </source>
</evidence>
<dbReference type="InterPro" id="IPR013785">
    <property type="entry name" value="Aldolase_TIM"/>
</dbReference>
<evidence type="ECO:0000256" key="11">
    <source>
        <dbReference type="ARBA" id="ARBA00047836"/>
    </source>
</evidence>
<comment type="similarity">
    <text evidence="3 12 13">Belongs to the DapA family.</text>
</comment>
<dbReference type="InterPro" id="IPR020624">
    <property type="entry name" value="Schiff_base-form_aldolases_CS"/>
</dbReference>
<comment type="function">
    <text evidence="1 12">Catalyzes the condensation of (S)-aspartate-beta-semialdehyde [(S)-ASA] and pyruvate to 4-hydroxy-tetrahydrodipicolinate (HTPA).</text>
</comment>
<evidence type="ECO:0000313" key="15">
    <source>
        <dbReference type="Proteomes" id="UP001596045"/>
    </source>
</evidence>
<gene>
    <name evidence="12 14" type="primary">dapA</name>
    <name evidence="14" type="ORF">ACFPM8_04205</name>
</gene>
<dbReference type="PRINTS" id="PR00146">
    <property type="entry name" value="DHPICSNTHASE"/>
</dbReference>
<dbReference type="PIRSF" id="PIRSF001365">
    <property type="entry name" value="DHDPS"/>
    <property type="match status" value="1"/>
</dbReference>
<evidence type="ECO:0000256" key="6">
    <source>
        <dbReference type="ARBA" id="ARBA00022605"/>
    </source>
</evidence>
<keyword evidence="8 12" id="KW-0457">Lysine biosynthesis</keyword>
<dbReference type="InterPro" id="IPR005263">
    <property type="entry name" value="DapA"/>
</dbReference>
<evidence type="ECO:0000256" key="5">
    <source>
        <dbReference type="ARBA" id="ARBA00022490"/>
    </source>
</evidence>
<keyword evidence="15" id="KW-1185">Reference proteome</keyword>
<comment type="subcellular location">
    <subcellularLocation>
        <location evidence="12">Cytoplasm</location>
    </subcellularLocation>
</comment>
<dbReference type="EMBL" id="JBHSMT010000008">
    <property type="protein sequence ID" value="MFC5473152.1"/>
    <property type="molecule type" value="Genomic_DNA"/>
</dbReference>
<comment type="pathway">
    <text evidence="2 12">Amino-acid biosynthesis; L-lysine biosynthesis via DAP pathway; (S)-tetrahydrodipicolinate from L-aspartate: step 3/4.</text>
</comment>
<reference evidence="15" key="1">
    <citation type="journal article" date="2019" name="Int. J. Syst. Evol. Microbiol.">
        <title>The Global Catalogue of Microorganisms (GCM) 10K type strain sequencing project: providing services to taxonomists for standard genome sequencing and annotation.</title>
        <authorList>
            <consortium name="The Broad Institute Genomics Platform"/>
            <consortium name="The Broad Institute Genome Sequencing Center for Infectious Disease"/>
            <person name="Wu L."/>
            <person name="Ma J."/>
        </authorList>
    </citation>
    <scope>NUCLEOTIDE SEQUENCE [LARGE SCALE GENOMIC DNA]</scope>
    <source>
        <strain evidence="15">JCM 17066</strain>
    </source>
</reference>
<evidence type="ECO:0000256" key="9">
    <source>
        <dbReference type="ARBA" id="ARBA00023239"/>
    </source>
</evidence>
<dbReference type="CDD" id="cd00950">
    <property type="entry name" value="DHDPS"/>
    <property type="match status" value="1"/>
</dbReference>
<dbReference type="SMART" id="SM01130">
    <property type="entry name" value="DHDPS"/>
    <property type="match status" value="1"/>
</dbReference>
<dbReference type="SUPFAM" id="SSF51569">
    <property type="entry name" value="Aldolase"/>
    <property type="match status" value="1"/>
</dbReference>
<evidence type="ECO:0000256" key="7">
    <source>
        <dbReference type="ARBA" id="ARBA00022915"/>
    </source>
</evidence>
<evidence type="ECO:0000256" key="3">
    <source>
        <dbReference type="ARBA" id="ARBA00007592"/>
    </source>
</evidence>
<comment type="catalytic activity">
    <reaction evidence="11 12">
        <text>L-aspartate 4-semialdehyde + pyruvate = (2S,4S)-4-hydroxy-2,3,4,5-tetrahydrodipicolinate + H2O + H(+)</text>
        <dbReference type="Rhea" id="RHEA:34171"/>
        <dbReference type="ChEBI" id="CHEBI:15361"/>
        <dbReference type="ChEBI" id="CHEBI:15377"/>
        <dbReference type="ChEBI" id="CHEBI:15378"/>
        <dbReference type="ChEBI" id="CHEBI:67139"/>
        <dbReference type="ChEBI" id="CHEBI:537519"/>
        <dbReference type="EC" id="4.3.3.7"/>
    </reaction>
</comment>
<dbReference type="HAMAP" id="MF_00418">
    <property type="entry name" value="DapA"/>
    <property type="match status" value="1"/>
</dbReference>
<feature type="active site" description="Proton donor/acceptor" evidence="12">
    <location>
        <position position="134"/>
    </location>
</feature>
<dbReference type="InterPro" id="IPR020625">
    <property type="entry name" value="Schiff_base-form_aldolases_AS"/>
</dbReference>
<dbReference type="GO" id="GO:0008840">
    <property type="term" value="F:4-hydroxy-tetrahydrodipicolinate synthase activity"/>
    <property type="evidence" value="ECO:0007669"/>
    <property type="project" value="UniProtKB-EC"/>
</dbReference>
<comment type="subunit">
    <text evidence="12">Homotetramer; dimer of dimers.</text>
</comment>
<dbReference type="Proteomes" id="UP001596045">
    <property type="component" value="Unassembled WGS sequence"/>
</dbReference>
<feature type="active site" description="Schiff-base intermediate with substrate" evidence="12">
    <location>
        <position position="162"/>
    </location>
</feature>